<evidence type="ECO:0000256" key="1">
    <source>
        <dbReference type="SAM" id="MobiDB-lite"/>
    </source>
</evidence>
<feature type="non-terminal residue" evidence="2">
    <location>
        <position position="1"/>
    </location>
</feature>
<dbReference type="EMBL" id="CADCTW010000203">
    <property type="protein sequence ID" value="CAA9360922.1"/>
    <property type="molecule type" value="Genomic_DNA"/>
</dbReference>
<sequence length="114" mass="12499">GAGPLAPDQIPGLVLGEDRRAHFRAGPGRLLAPFAESRRGEPRSRRRRGVHGRGRRDRGDPGGHRRARRAAAPDDPGRAPRAGPARRGELDAALPRRPRPLRARHARLPPRLPL</sequence>
<gene>
    <name evidence="2" type="ORF">AVDCRST_MAG68-4774</name>
</gene>
<proteinExistence type="predicted"/>
<name>A0A6J4MM11_9BACT</name>
<organism evidence="2">
    <name type="scientific">uncultured Gemmatimonadota bacterium</name>
    <dbReference type="NCBI Taxonomy" id="203437"/>
    <lineage>
        <taxon>Bacteria</taxon>
        <taxon>Pseudomonadati</taxon>
        <taxon>Gemmatimonadota</taxon>
        <taxon>environmental samples</taxon>
    </lineage>
</organism>
<accession>A0A6J4MM11</accession>
<feature type="non-terminal residue" evidence="2">
    <location>
        <position position="114"/>
    </location>
</feature>
<feature type="region of interest" description="Disordered" evidence="1">
    <location>
        <begin position="23"/>
        <end position="114"/>
    </location>
</feature>
<reference evidence="2" key="1">
    <citation type="submission" date="2020-02" db="EMBL/GenBank/DDBJ databases">
        <authorList>
            <person name="Meier V. D."/>
        </authorList>
    </citation>
    <scope>NUCLEOTIDE SEQUENCE</scope>
    <source>
        <strain evidence="2">AVDCRST_MAG68</strain>
    </source>
</reference>
<evidence type="ECO:0000313" key="2">
    <source>
        <dbReference type="EMBL" id="CAA9360922.1"/>
    </source>
</evidence>
<feature type="compositionally biased region" description="Basic residues" evidence="1">
    <location>
        <begin position="44"/>
        <end position="56"/>
    </location>
</feature>
<protein>
    <submittedName>
        <fullName evidence="2">Uncharacterized protein</fullName>
    </submittedName>
</protein>
<feature type="compositionally biased region" description="Basic residues" evidence="1">
    <location>
        <begin position="96"/>
        <end position="108"/>
    </location>
</feature>
<dbReference type="AlphaFoldDB" id="A0A6J4MM11"/>
<feature type="compositionally biased region" description="Low complexity" evidence="1">
    <location>
        <begin position="79"/>
        <end position="95"/>
    </location>
</feature>